<dbReference type="InterPro" id="IPR000967">
    <property type="entry name" value="Znf_NFX1"/>
</dbReference>
<feature type="domain" description="NF-X1-type" evidence="6">
    <location>
        <begin position="924"/>
        <end position="941"/>
    </location>
</feature>
<dbReference type="GO" id="GO:0031380">
    <property type="term" value="C:nuclear RNA-directed RNA polymerase complex"/>
    <property type="evidence" value="ECO:0007669"/>
    <property type="project" value="TreeGrafter"/>
</dbReference>
<dbReference type="GO" id="GO:0008270">
    <property type="term" value="F:zinc ion binding"/>
    <property type="evidence" value="ECO:0007669"/>
    <property type="project" value="UniProtKB-KW"/>
</dbReference>
<reference evidence="7" key="1">
    <citation type="submission" date="2021-06" db="EMBL/GenBank/DDBJ databases">
        <authorList>
            <person name="Hodson N. C."/>
            <person name="Mongue J. A."/>
            <person name="Jaron S. K."/>
        </authorList>
    </citation>
    <scope>NUCLEOTIDE SEQUENCE</scope>
</reference>
<dbReference type="GO" id="GO:0031048">
    <property type="term" value="P:regulatory ncRNA-mediated heterochromatin formation"/>
    <property type="evidence" value="ECO:0007669"/>
    <property type="project" value="TreeGrafter"/>
</dbReference>
<feature type="domain" description="NF-X1-type" evidence="6">
    <location>
        <begin position="813"/>
        <end position="829"/>
    </location>
</feature>
<dbReference type="Proteomes" id="UP000708208">
    <property type="component" value="Unassembled WGS sequence"/>
</dbReference>
<accession>A0A8J2LLQ0</accession>
<dbReference type="InterPro" id="IPR045055">
    <property type="entry name" value="DNA2/NAM7-like"/>
</dbReference>
<evidence type="ECO:0000256" key="1">
    <source>
        <dbReference type="ARBA" id="ARBA00022723"/>
    </source>
</evidence>
<comment type="caution">
    <text evidence="7">The sequence shown here is derived from an EMBL/GenBank/DDBJ whole genome shotgun (WGS) entry which is preliminary data.</text>
</comment>
<keyword evidence="1" id="KW-0479">Metal-binding</keyword>
<evidence type="ECO:0000256" key="2">
    <source>
        <dbReference type="ARBA" id="ARBA00022737"/>
    </source>
</evidence>
<dbReference type="InterPro" id="IPR041679">
    <property type="entry name" value="DNA2/NAM7-like_C"/>
</dbReference>
<dbReference type="PANTHER" id="PTHR10887:SF341">
    <property type="entry name" value="NFX1-TYPE ZINC FINGER-CONTAINING PROTEIN 1"/>
    <property type="match status" value="1"/>
</dbReference>
<evidence type="ECO:0000256" key="3">
    <source>
        <dbReference type="ARBA" id="ARBA00022771"/>
    </source>
</evidence>
<evidence type="ECO:0000259" key="6">
    <source>
        <dbReference type="SMART" id="SM00438"/>
    </source>
</evidence>
<feature type="domain" description="NF-X1-type" evidence="6">
    <location>
        <begin position="784"/>
        <end position="804"/>
    </location>
</feature>
<dbReference type="InterPro" id="IPR057373">
    <property type="entry name" value="ZNFX1"/>
</dbReference>
<keyword evidence="4" id="KW-0862">Zinc</keyword>
<dbReference type="OrthoDB" id="2423195at2759"/>
<evidence type="ECO:0000256" key="5">
    <source>
        <dbReference type="SAM" id="MobiDB-lite"/>
    </source>
</evidence>
<evidence type="ECO:0000313" key="7">
    <source>
        <dbReference type="EMBL" id="CAG7835479.1"/>
    </source>
</evidence>
<sequence length="1292" mass="146324">MSTKSGLTPSNQKKKIEELFLQYSTGISPIQKKKVSISGMKNESINGKTKGSTNGTKTMVNGVVMRKGNIVGYPHNQQSKFGSGPTQKKKVSVNGMKTESINGKSKGSTNGGKTMVSTNGVMVNGNVVGLPHQPKFGSGPTQKKKDNIHDLFAQITIGNNPSRSQGHVQGYSSPHLGWSNPSPNRIVRYEDMSIIPTFREMLSTELPFLKPNKMFGAFSDPSDYLETHFRLFHEDFLRPLKIGLQDFIQNQRDYISGKRTVPKGNIRLYKDVKYEVPAKMKKNGNAHYVRLKSNYYFNVNWEEASHLLPGSLLILSHDNFASAYVATVQNYRNENLLQRGILGILWADEPPRFKTNYSFTMIESESFFQSYRYTLEVLQGLSPEKLPLSKYIVNGSSDVEPPKYLAFFSSSIKLRGYDVSLLNCKTWPKASDLNMNDNQFKALKSCLTKEFAIVQGPPGTGKTFLALQVVETLLRNTGMWNPKGQKPAPILIACYTNHALDQFLEGVLRIYDEIGESPSLVRVGGGGESEVLEKYNISKIKPDKRKSAVLHSRIVQHRMRPEISDLVTGTIYKDLKNAPNVLTYPQVLGMKSNLYFVTHEKFESPVPGSSSKVNQHEAEFLVSLCHYIIQQGYTPKHVTILATYNGQVDLIKEYIKRDEMCDQVDVTTVDGFQGKENDIILLSLVRSNDEAKIGFLKKNNRICVALSRAKHGLYIIGNMTQLAAKSKTWKKIQKKLNQSSAIGPFLPIQCQMHGKIQKIQVHQDFKRLAPEGGCLLNCGKKLVCGHKCQSICHKSDHDDYKCQLNCTNTCIRGHPCKAECYEPCPPCTVKWISNLPCSHEVPVPCFVAENEELTQKGLKFCVKRCAENEELTQKGLKFCVKRCGYVFTNLDGGCGHLCQGTCTSCLQGRFHVKCEAECRKFLPCGHKCESLCFEDCAPCQKKCTFKCEHSECNSKCGETCDDCYEPCGWSCVHESCNKLCFEICDRDPCNEPCSEILDCGHPCIGFCGEPCPAKCKDCNCFGFYKRNKSREADERYILLEDCGHAIEHHTLDNHLNDFDDKHPLSCPVPNCKVTITRSRRYNFQIKFGRKISYATKKNYEDELGEIRDQSVLVISSFIEKNTIVEKFFPYVKTFVKKKLSSTAFDGQLEREQFLKTDWWSLGVFKKFLEVARPFPWSKEEIKNSNREFHRLWDLSQSYYLTTLISCDISSKDTYTTRFDMLYNILGARRAYDETVQNQVETIFKELAVHVPDSEYGLELSKWIEKPKDFLTENDVRSYTSVKDIVACISATR</sequence>
<feature type="compositionally biased region" description="Polar residues" evidence="5">
    <location>
        <begin position="75"/>
        <end position="86"/>
    </location>
</feature>
<proteinExistence type="predicted"/>
<evidence type="ECO:0000313" key="8">
    <source>
        <dbReference type="Proteomes" id="UP000708208"/>
    </source>
</evidence>
<dbReference type="CDD" id="cd18808">
    <property type="entry name" value="SF1_C_Upf1"/>
    <property type="match status" value="1"/>
</dbReference>
<keyword evidence="3" id="KW-0863">Zinc-finger</keyword>
<dbReference type="InterPro" id="IPR041677">
    <property type="entry name" value="DNA2/NAM7_AAA_11"/>
</dbReference>
<dbReference type="Pfam" id="PF13087">
    <property type="entry name" value="AAA_12"/>
    <property type="match status" value="1"/>
</dbReference>
<name>A0A8J2LLQ0_9HEXA</name>
<gene>
    <name evidence="7" type="ORF">AFUS01_LOCUS44844</name>
</gene>
<dbReference type="InterPro" id="IPR047187">
    <property type="entry name" value="SF1_C_Upf1"/>
</dbReference>
<protein>
    <recommendedName>
        <fullName evidence="6">NF-X1-type domain-containing protein</fullName>
    </recommendedName>
</protein>
<dbReference type="EMBL" id="CAJVCH010570637">
    <property type="protein sequence ID" value="CAG7835479.1"/>
    <property type="molecule type" value="Genomic_DNA"/>
</dbReference>
<dbReference type="SMART" id="SM00438">
    <property type="entry name" value="ZnF_NFX"/>
    <property type="match status" value="3"/>
</dbReference>
<dbReference type="PANTHER" id="PTHR10887">
    <property type="entry name" value="DNA2/NAM7 HELICASE FAMILY"/>
    <property type="match status" value="1"/>
</dbReference>
<dbReference type="FunFam" id="3.40.50.300:FF:000742">
    <property type="entry name" value="NFX1-type zinc finger-containing protein 1"/>
    <property type="match status" value="1"/>
</dbReference>
<keyword evidence="2" id="KW-0677">Repeat</keyword>
<dbReference type="Pfam" id="PF13086">
    <property type="entry name" value="AAA_11"/>
    <property type="match status" value="1"/>
</dbReference>
<organism evidence="7 8">
    <name type="scientific">Allacma fusca</name>
    <dbReference type="NCBI Taxonomy" id="39272"/>
    <lineage>
        <taxon>Eukaryota</taxon>
        <taxon>Metazoa</taxon>
        <taxon>Ecdysozoa</taxon>
        <taxon>Arthropoda</taxon>
        <taxon>Hexapoda</taxon>
        <taxon>Collembola</taxon>
        <taxon>Symphypleona</taxon>
        <taxon>Sminthuridae</taxon>
        <taxon>Allacma</taxon>
    </lineage>
</organism>
<dbReference type="Pfam" id="PF25396">
    <property type="entry name" value="ZNFX1"/>
    <property type="match status" value="1"/>
</dbReference>
<dbReference type="GO" id="GO:0004386">
    <property type="term" value="F:helicase activity"/>
    <property type="evidence" value="ECO:0007669"/>
    <property type="project" value="InterPro"/>
</dbReference>
<feature type="region of interest" description="Disordered" evidence="5">
    <location>
        <begin position="74"/>
        <end position="93"/>
    </location>
</feature>
<keyword evidence="8" id="KW-1185">Reference proteome</keyword>
<evidence type="ECO:0000256" key="4">
    <source>
        <dbReference type="ARBA" id="ARBA00022833"/>
    </source>
</evidence>